<dbReference type="InterPro" id="IPR043461">
    <property type="entry name" value="LpxH-like"/>
</dbReference>
<evidence type="ECO:0000256" key="8">
    <source>
        <dbReference type="ARBA" id="ARBA00023136"/>
    </source>
</evidence>
<dbReference type="NCBIfam" id="NF003743">
    <property type="entry name" value="PRK05340.1"/>
    <property type="match status" value="1"/>
</dbReference>
<gene>
    <name evidence="11" type="ORF">MNBD_GAMMA25-2440</name>
</gene>
<dbReference type="GO" id="GO:0005737">
    <property type="term" value="C:cytoplasm"/>
    <property type="evidence" value="ECO:0007669"/>
    <property type="project" value="InterPro"/>
</dbReference>
<name>A0A3B1AXJ2_9ZZZZ</name>
<evidence type="ECO:0000256" key="4">
    <source>
        <dbReference type="ARBA" id="ARBA00022556"/>
    </source>
</evidence>
<evidence type="ECO:0000313" key="11">
    <source>
        <dbReference type="EMBL" id="VAX10769.1"/>
    </source>
</evidence>
<keyword evidence="5" id="KW-0479">Metal-binding</keyword>
<dbReference type="AlphaFoldDB" id="A0A3B1AXJ2"/>
<keyword evidence="3" id="KW-0997">Cell inner membrane</keyword>
<dbReference type="GO" id="GO:0046872">
    <property type="term" value="F:metal ion binding"/>
    <property type="evidence" value="ECO:0007669"/>
    <property type="project" value="UniProtKB-KW"/>
</dbReference>
<feature type="domain" description="Calcineurin-like phosphoesterase" evidence="10">
    <location>
        <begin position="1"/>
        <end position="199"/>
    </location>
</feature>
<evidence type="ECO:0000259" key="10">
    <source>
        <dbReference type="Pfam" id="PF00149"/>
    </source>
</evidence>
<dbReference type="InterPro" id="IPR010138">
    <property type="entry name" value="UDP-diacylglucosamine_Hdrlase"/>
</dbReference>
<organism evidence="11">
    <name type="scientific">hydrothermal vent metagenome</name>
    <dbReference type="NCBI Taxonomy" id="652676"/>
    <lineage>
        <taxon>unclassified sequences</taxon>
        <taxon>metagenomes</taxon>
        <taxon>ecological metagenomes</taxon>
    </lineage>
</organism>
<dbReference type="SUPFAM" id="SSF56300">
    <property type="entry name" value="Metallo-dependent phosphatases"/>
    <property type="match status" value="1"/>
</dbReference>
<sequence length="238" mass="26974">MTTLFISDLHLAADRPEINALFIRFLETQARQAKALYILGDLFEVWFGDDMILPDYQPAIAAMKALSDSGVPLYLMHGNRDFFMGETLIQLCGATLLDDPAIIDLEGIPTLLMHGDTLCTDDVEYMKFRAMVRNPQWQAGVLAKSPEERLALAKQFRDMSKAETSNKAEDIMDVNQTEVKRMFSTQRVQRLIHGHTHRPAIHEFEVNGENVKRIVLGDWYTQGSVLVCESGQCQLQKL</sequence>
<keyword evidence="7" id="KW-0443">Lipid metabolism</keyword>
<dbReference type="GO" id="GO:0008758">
    <property type="term" value="F:UDP-2,3-diacylglucosamine hydrolase activity"/>
    <property type="evidence" value="ECO:0007669"/>
    <property type="project" value="TreeGrafter"/>
</dbReference>
<dbReference type="PANTHER" id="PTHR34990:SF1">
    <property type="entry name" value="UDP-2,3-DIACYLGLUCOSAMINE HYDROLASE"/>
    <property type="match status" value="1"/>
</dbReference>
<dbReference type="CDD" id="cd07398">
    <property type="entry name" value="MPP_YbbF-LpxH"/>
    <property type="match status" value="1"/>
</dbReference>
<dbReference type="PANTHER" id="PTHR34990">
    <property type="entry name" value="UDP-2,3-DIACYLGLUCOSAMINE HYDROLASE-RELATED"/>
    <property type="match status" value="1"/>
</dbReference>
<keyword evidence="1" id="KW-1003">Cell membrane</keyword>
<dbReference type="EMBL" id="UOFY01000054">
    <property type="protein sequence ID" value="VAX10769.1"/>
    <property type="molecule type" value="Genomic_DNA"/>
</dbReference>
<evidence type="ECO:0000256" key="9">
    <source>
        <dbReference type="ARBA" id="ARBA00023211"/>
    </source>
</evidence>
<keyword evidence="8" id="KW-0472">Membrane</keyword>
<dbReference type="Gene3D" id="3.60.21.10">
    <property type="match status" value="1"/>
</dbReference>
<keyword evidence="9" id="KW-0464">Manganese</keyword>
<reference evidence="11" key="1">
    <citation type="submission" date="2018-06" db="EMBL/GenBank/DDBJ databases">
        <authorList>
            <person name="Zhirakovskaya E."/>
        </authorList>
    </citation>
    <scope>NUCLEOTIDE SEQUENCE</scope>
</reference>
<dbReference type="InterPro" id="IPR004843">
    <property type="entry name" value="Calcineurin-like_PHP"/>
</dbReference>
<dbReference type="EC" id="3.6.1.54" evidence="11"/>
<evidence type="ECO:0000256" key="6">
    <source>
        <dbReference type="ARBA" id="ARBA00022801"/>
    </source>
</evidence>
<evidence type="ECO:0000256" key="7">
    <source>
        <dbReference type="ARBA" id="ARBA00023098"/>
    </source>
</evidence>
<dbReference type="InterPro" id="IPR029052">
    <property type="entry name" value="Metallo-depent_PP-like"/>
</dbReference>
<accession>A0A3B1AXJ2</accession>
<dbReference type="HAMAP" id="MF_00575">
    <property type="entry name" value="LpxH"/>
    <property type="match status" value="1"/>
</dbReference>
<dbReference type="GO" id="GO:0009245">
    <property type="term" value="P:lipid A biosynthetic process"/>
    <property type="evidence" value="ECO:0007669"/>
    <property type="project" value="UniProtKB-KW"/>
</dbReference>
<dbReference type="NCBIfam" id="TIGR01854">
    <property type="entry name" value="lipid_A_lpxH"/>
    <property type="match status" value="1"/>
</dbReference>
<evidence type="ECO:0000256" key="1">
    <source>
        <dbReference type="ARBA" id="ARBA00022475"/>
    </source>
</evidence>
<evidence type="ECO:0000256" key="2">
    <source>
        <dbReference type="ARBA" id="ARBA00022516"/>
    </source>
</evidence>
<keyword evidence="2" id="KW-0444">Lipid biosynthesis</keyword>
<keyword evidence="4" id="KW-0441">Lipid A biosynthesis</keyword>
<keyword evidence="6 11" id="KW-0378">Hydrolase</keyword>
<dbReference type="GO" id="GO:0016020">
    <property type="term" value="C:membrane"/>
    <property type="evidence" value="ECO:0007669"/>
    <property type="project" value="GOC"/>
</dbReference>
<proteinExistence type="inferred from homology"/>
<evidence type="ECO:0000256" key="3">
    <source>
        <dbReference type="ARBA" id="ARBA00022519"/>
    </source>
</evidence>
<evidence type="ECO:0000256" key="5">
    <source>
        <dbReference type="ARBA" id="ARBA00022723"/>
    </source>
</evidence>
<dbReference type="Pfam" id="PF00149">
    <property type="entry name" value="Metallophos"/>
    <property type="match status" value="1"/>
</dbReference>
<protein>
    <submittedName>
        <fullName evidence="11">UDP-2,3-diacylglucosamine diphosphatase</fullName>
        <ecNumber evidence="11">3.6.1.54</ecNumber>
    </submittedName>
</protein>